<dbReference type="SUPFAM" id="SSF50475">
    <property type="entry name" value="FMN-binding split barrel"/>
    <property type="match status" value="1"/>
</dbReference>
<dbReference type="GO" id="GO:0016627">
    <property type="term" value="F:oxidoreductase activity, acting on the CH-CH group of donors"/>
    <property type="evidence" value="ECO:0007669"/>
    <property type="project" value="TreeGrafter"/>
</dbReference>
<protein>
    <submittedName>
        <fullName evidence="3">Pyridoxamine 5'-phosphate oxidase family protein</fullName>
    </submittedName>
</protein>
<dbReference type="AlphaFoldDB" id="A0A939PKC1"/>
<evidence type="ECO:0000259" key="2">
    <source>
        <dbReference type="Pfam" id="PF01243"/>
    </source>
</evidence>
<evidence type="ECO:0000256" key="1">
    <source>
        <dbReference type="ARBA" id="ARBA00023002"/>
    </source>
</evidence>
<accession>A0A939PKC1</accession>
<dbReference type="EMBL" id="JAGEOJ010000023">
    <property type="protein sequence ID" value="MBO2453887.1"/>
    <property type="molecule type" value="Genomic_DNA"/>
</dbReference>
<dbReference type="GO" id="GO:0070967">
    <property type="term" value="F:coenzyme F420 binding"/>
    <property type="evidence" value="ECO:0007669"/>
    <property type="project" value="TreeGrafter"/>
</dbReference>
<evidence type="ECO:0000313" key="4">
    <source>
        <dbReference type="Proteomes" id="UP000669179"/>
    </source>
</evidence>
<dbReference type="InterPro" id="IPR052019">
    <property type="entry name" value="F420H2_bilvrd_red/Heme_oxyg"/>
</dbReference>
<feature type="domain" description="Pyridoxamine 5'-phosphate oxidase N-terminal" evidence="2">
    <location>
        <begin position="24"/>
        <end position="114"/>
    </location>
</feature>
<evidence type="ECO:0000313" key="3">
    <source>
        <dbReference type="EMBL" id="MBO2453887.1"/>
    </source>
</evidence>
<keyword evidence="1" id="KW-0560">Oxidoreductase</keyword>
<dbReference type="Proteomes" id="UP000669179">
    <property type="component" value="Unassembled WGS sequence"/>
</dbReference>
<proteinExistence type="predicted"/>
<dbReference type="InterPro" id="IPR011576">
    <property type="entry name" value="Pyridox_Oxase_N"/>
</dbReference>
<dbReference type="PANTHER" id="PTHR35176:SF4">
    <property type="entry name" value="PYRIDOXAMINE 5'-PHOSPHATE OXIDASE-RELATED FMN-BINDING"/>
    <property type="match status" value="1"/>
</dbReference>
<dbReference type="InterPro" id="IPR012349">
    <property type="entry name" value="Split_barrel_FMN-bd"/>
</dbReference>
<dbReference type="Gene3D" id="2.30.110.10">
    <property type="entry name" value="Electron Transport, Fmn-binding Protein, Chain A"/>
    <property type="match status" value="1"/>
</dbReference>
<keyword evidence="4" id="KW-1185">Reference proteome</keyword>
<dbReference type="PANTHER" id="PTHR35176">
    <property type="entry name" value="HEME OXYGENASE HI_0854-RELATED"/>
    <property type="match status" value="1"/>
</dbReference>
<gene>
    <name evidence="3" type="ORF">J4573_42830</name>
</gene>
<dbReference type="GO" id="GO:0005829">
    <property type="term" value="C:cytosol"/>
    <property type="evidence" value="ECO:0007669"/>
    <property type="project" value="TreeGrafter"/>
</dbReference>
<name>A0A939PKC1_9ACTN</name>
<sequence>MPGYGLQGPDEGTGLLPWEWAVRRLNAARNFWLCTVRPDGRPHAMPVWGCWSGEAFWFSSSRPSRKIKNLRDNADVVVTTEEAENPVVIEGRAEIVTDPVDLQRFIDMVNAKYDTGYRVDFLDPEVNAVVAVRPQWAFGLQQEDFKGSPTRWGFTR</sequence>
<reference evidence="3" key="1">
    <citation type="submission" date="2021-03" db="EMBL/GenBank/DDBJ databases">
        <authorList>
            <person name="Kanchanasin P."/>
            <person name="Saeng-In P."/>
            <person name="Phongsopitanun W."/>
            <person name="Yuki M."/>
            <person name="Kudo T."/>
            <person name="Ohkuma M."/>
            <person name="Tanasupawat S."/>
        </authorList>
    </citation>
    <scope>NUCLEOTIDE SEQUENCE</scope>
    <source>
        <strain evidence="3">GKU 128</strain>
    </source>
</reference>
<dbReference type="Pfam" id="PF01243">
    <property type="entry name" value="PNPOx_N"/>
    <property type="match status" value="1"/>
</dbReference>
<comment type="caution">
    <text evidence="3">The sequence shown here is derived from an EMBL/GenBank/DDBJ whole genome shotgun (WGS) entry which is preliminary data.</text>
</comment>
<organism evidence="3 4">
    <name type="scientific">Actinomadura barringtoniae</name>
    <dbReference type="NCBI Taxonomy" id="1427535"/>
    <lineage>
        <taxon>Bacteria</taxon>
        <taxon>Bacillati</taxon>
        <taxon>Actinomycetota</taxon>
        <taxon>Actinomycetes</taxon>
        <taxon>Streptosporangiales</taxon>
        <taxon>Thermomonosporaceae</taxon>
        <taxon>Actinomadura</taxon>
    </lineage>
</organism>